<protein>
    <recommendedName>
        <fullName evidence="3">Carboxylic ester hydrolase</fullName>
        <ecNumber evidence="3">3.1.1.-</ecNumber>
    </recommendedName>
</protein>
<keyword evidence="2 3" id="KW-0378">Hydrolase</keyword>
<evidence type="ECO:0000313" key="5">
    <source>
        <dbReference type="EMBL" id="KUJ11596.1"/>
    </source>
</evidence>
<dbReference type="GeneID" id="28822018"/>
<evidence type="ECO:0000259" key="4">
    <source>
        <dbReference type="Pfam" id="PF00135"/>
    </source>
</evidence>
<sequence length="533" mass="57783">MSKTFNHPTLGELRPIWGETVNQFLGLKYAWLTARFATSELFSPAPSKVTDATQYGPSVVTHSSGCKVEYGFIQQSLPERAFASSELDGLNLNIVVPTIASSGKGLPCFVFIHGGGFTNGGNSWPQYDLTRFVQLSIEQGEPIIAININYRMGVFGFLTSEELRKEGYVGNNGLRDQRVAFEWIKRNIAGFGGDPDNVTVGGQSAGGISTTLHIYSKTPQFARAISMGGTTLLMKPLPTFVHEMTYKTVVEALGLSAKTPEERISILKKTPAEELLSRLPPGLPLQPVMDGDFIPTAATFKDVADLHSATMPGKSWCKGLLIGNNQLDASIVVGALGARKGPLITAFISSMRKTLAPYDTVADTIFTMYGMANSMSDSEAVTAILHFVTDIGLTAPVLTFAEGFSSKAYVYFFNEPNPWEGRFKGQASHILDVAFLFQNFNAFLDAAQAQSARNFAVDVIRFVGGKAPWTAFDAETFVARVYGPSQGRGEALTLETTRREEVSTGRRLGIFRFAEQPGLDVISNALGVFLAGK</sequence>
<evidence type="ECO:0000256" key="1">
    <source>
        <dbReference type="ARBA" id="ARBA00005964"/>
    </source>
</evidence>
<dbReference type="Proteomes" id="UP000070700">
    <property type="component" value="Unassembled WGS sequence"/>
</dbReference>
<dbReference type="SUPFAM" id="SSF53474">
    <property type="entry name" value="alpha/beta-Hydrolases"/>
    <property type="match status" value="1"/>
</dbReference>
<organism evidence="5 6">
    <name type="scientific">Mollisia scopiformis</name>
    <name type="common">Conifer needle endophyte fungus</name>
    <name type="synonym">Phialocephala scopiformis</name>
    <dbReference type="NCBI Taxonomy" id="149040"/>
    <lineage>
        <taxon>Eukaryota</taxon>
        <taxon>Fungi</taxon>
        <taxon>Dikarya</taxon>
        <taxon>Ascomycota</taxon>
        <taxon>Pezizomycotina</taxon>
        <taxon>Leotiomycetes</taxon>
        <taxon>Helotiales</taxon>
        <taxon>Mollisiaceae</taxon>
        <taxon>Mollisia</taxon>
    </lineage>
</organism>
<dbReference type="Pfam" id="PF00135">
    <property type="entry name" value="COesterase"/>
    <property type="match status" value="1"/>
</dbReference>
<dbReference type="InterPro" id="IPR002018">
    <property type="entry name" value="CarbesteraseB"/>
</dbReference>
<reference evidence="5 6" key="1">
    <citation type="submission" date="2015-10" db="EMBL/GenBank/DDBJ databases">
        <title>Full genome of DAOMC 229536 Phialocephala scopiformis, a fungal endophyte of spruce producing the potent anti-insectan compound rugulosin.</title>
        <authorList>
            <consortium name="DOE Joint Genome Institute"/>
            <person name="Walker A.K."/>
            <person name="Frasz S.L."/>
            <person name="Seifert K.A."/>
            <person name="Miller J.D."/>
            <person name="Mondo S.J."/>
            <person name="Labutti K."/>
            <person name="Lipzen A."/>
            <person name="Dockter R."/>
            <person name="Kennedy M."/>
            <person name="Grigoriev I.V."/>
            <person name="Spatafora J.W."/>
        </authorList>
    </citation>
    <scope>NUCLEOTIDE SEQUENCE [LARGE SCALE GENOMIC DNA]</scope>
    <source>
        <strain evidence="5 6">CBS 120377</strain>
    </source>
</reference>
<dbReference type="EC" id="3.1.1.-" evidence="3"/>
<dbReference type="EMBL" id="KQ947426">
    <property type="protein sequence ID" value="KUJ11596.1"/>
    <property type="molecule type" value="Genomic_DNA"/>
</dbReference>
<dbReference type="Gene3D" id="3.40.50.1820">
    <property type="entry name" value="alpha/beta hydrolase"/>
    <property type="match status" value="1"/>
</dbReference>
<dbReference type="AlphaFoldDB" id="A0A194WUF6"/>
<name>A0A194WUF6_MOLSC</name>
<dbReference type="KEGG" id="psco:LY89DRAFT_654275"/>
<gene>
    <name evidence="5" type="ORF">LY89DRAFT_654275</name>
</gene>
<dbReference type="InParanoid" id="A0A194WUF6"/>
<evidence type="ECO:0000256" key="2">
    <source>
        <dbReference type="ARBA" id="ARBA00022801"/>
    </source>
</evidence>
<dbReference type="RefSeq" id="XP_018065951.1">
    <property type="nucleotide sequence ID" value="XM_018212292.1"/>
</dbReference>
<dbReference type="GO" id="GO:0016787">
    <property type="term" value="F:hydrolase activity"/>
    <property type="evidence" value="ECO:0007669"/>
    <property type="project" value="UniProtKB-KW"/>
</dbReference>
<dbReference type="PROSITE" id="PS00122">
    <property type="entry name" value="CARBOXYLESTERASE_B_1"/>
    <property type="match status" value="1"/>
</dbReference>
<evidence type="ECO:0000313" key="6">
    <source>
        <dbReference type="Proteomes" id="UP000070700"/>
    </source>
</evidence>
<dbReference type="PANTHER" id="PTHR43142:SF11">
    <property type="entry name" value="CARBOXYLIC ESTER HYDROLASE"/>
    <property type="match status" value="1"/>
</dbReference>
<dbReference type="OrthoDB" id="3200163at2759"/>
<feature type="domain" description="Carboxylesterase type B" evidence="4">
    <location>
        <begin position="17"/>
        <end position="440"/>
    </location>
</feature>
<keyword evidence="6" id="KW-1185">Reference proteome</keyword>
<dbReference type="PANTHER" id="PTHR43142">
    <property type="entry name" value="CARBOXYLIC ESTER HYDROLASE"/>
    <property type="match status" value="1"/>
</dbReference>
<dbReference type="InterPro" id="IPR029058">
    <property type="entry name" value="AB_hydrolase_fold"/>
</dbReference>
<dbReference type="InterPro" id="IPR019826">
    <property type="entry name" value="Carboxylesterase_B_AS"/>
</dbReference>
<evidence type="ECO:0000256" key="3">
    <source>
        <dbReference type="RuleBase" id="RU361235"/>
    </source>
</evidence>
<comment type="similarity">
    <text evidence="1 3">Belongs to the type-B carboxylesterase/lipase family.</text>
</comment>
<proteinExistence type="inferred from homology"/>
<accession>A0A194WUF6</accession>